<feature type="domain" description="Filamentation induced by cAMP protein Fic-like C-terminal" evidence="2">
    <location>
        <begin position="436"/>
        <end position="495"/>
    </location>
</feature>
<sequence>MIPDEILQLISNGENNIVEFKKSTTDITKDVYESVCAFSNRDGGHIFLGVKDNGTILGIQPDRIDQLKKDFVTCINNENKIFPPLYIVPVEFELDGRHILYIHVPVGTSVCRCNGRIYDRNYESDIDITNNEGLVYRLYARKQDSYYVNKVFPHFSYSELRTDLIDRARRMTRSRSQKHPWNQMTDEEILRSSGMILRDPETNKEGITLAAILLFGPDDLILSALSHYKTDVIFRVFNTDRYDDRDVIITNLLDSYDRMISFGEKHLNDLFVMDGLQSVSARDKILREIVSNSLAHRDFSNAYVAKMVIERNQIFTENCNRSHGYGSLNLSNFAPFPKNPPISKVFREVGLADELGSGMRNTYKYTRLYSGGEPQFIEGDIFRTIIPLNEAATGTVGPFSIVKKGEVSGEVGGEVSGEVSGEVERAVLSEVKLDMEQLKSLLDFCNTGRSRKEMQDYCGIKAQSYFRDHILSPLLRYGLLRMSIPDKPKSSKQKYIRN</sequence>
<dbReference type="RefSeq" id="WP_006775289.1">
    <property type="nucleotide sequence ID" value="NZ_GG667720.1"/>
</dbReference>
<organism evidence="3 4">
    <name type="scientific">Hungatella hathewayi DSM 13479</name>
    <dbReference type="NCBI Taxonomy" id="566550"/>
    <lineage>
        <taxon>Bacteria</taxon>
        <taxon>Bacillati</taxon>
        <taxon>Bacillota</taxon>
        <taxon>Clostridia</taxon>
        <taxon>Lachnospirales</taxon>
        <taxon>Lachnospiraceae</taxon>
        <taxon>Hungatella</taxon>
    </lineage>
</organism>
<dbReference type="Pfam" id="PF04326">
    <property type="entry name" value="SLFN_AlbA_2"/>
    <property type="match status" value="1"/>
</dbReference>
<gene>
    <name evidence="3" type="ORF">CLOSTHATH_04859</name>
</gene>
<dbReference type="Proteomes" id="UP000004968">
    <property type="component" value="Unassembled WGS sequence"/>
</dbReference>
<proteinExistence type="predicted"/>
<dbReference type="EMBL" id="ACIO01000466">
    <property type="protein sequence ID" value="EFC96957.1"/>
    <property type="molecule type" value="Genomic_DNA"/>
</dbReference>
<dbReference type="InterPro" id="IPR007421">
    <property type="entry name" value="Schlafen_AlbA_2_dom"/>
</dbReference>
<dbReference type="InterPro" id="IPR049514">
    <property type="entry name" value="Fic-like_C"/>
</dbReference>
<dbReference type="Gene3D" id="3.30.950.30">
    <property type="entry name" value="Schlafen, AAA domain"/>
    <property type="match status" value="1"/>
</dbReference>
<dbReference type="InterPro" id="IPR038475">
    <property type="entry name" value="RecG_C_sf"/>
</dbReference>
<evidence type="ECO:0000313" key="3">
    <source>
        <dbReference type="EMBL" id="EFC96957.1"/>
    </source>
</evidence>
<reference evidence="3 4" key="1">
    <citation type="submission" date="2010-01" db="EMBL/GenBank/DDBJ databases">
        <authorList>
            <person name="Weinstock G."/>
            <person name="Sodergren E."/>
            <person name="Clifton S."/>
            <person name="Fulton L."/>
            <person name="Fulton B."/>
            <person name="Courtney L."/>
            <person name="Fronick C."/>
            <person name="Harrison M."/>
            <person name="Strong C."/>
            <person name="Farmer C."/>
            <person name="Delahaunty K."/>
            <person name="Markovic C."/>
            <person name="Hall O."/>
            <person name="Minx P."/>
            <person name="Tomlinson C."/>
            <person name="Mitreva M."/>
            <person name="Nelson J."/>
            <person name="Hou S."/>
            <person name="Wollam A."/>
            <person name="Pepin K.H."/>
            <person name="Johnson M."/>
            <person name="Bhonagiri V."/>
            <person name="Nash W.E."/>
            <person name="Warren W."/>
            <person name="Chinwalla A."/>
            <person name="Mardis E.R."/>
            <person name="Wilson R.K."/>
        </authorList>
    </citation>
    <scope>NUCLEOTIDE SEQUENCE [LARGE SCALE GENOMIC DNA]</scope>
    <source>
        <strain evidence="3 4">DSM 13479</strain>
    </source>
</reference>
<evidence type="ECO:0000259" key="1">
    <source>
        <dbReference type="Pfam" id="PF04326"/>
    </source>
</evidence>
<evidence type="ECO:0000313" key="4">
    <source>
        <dbReference type="Proteomes" id="UP000004968"/>
    </source>
</evidence>
<dbReference type="Pfam" id="PF21247">
    <property type="entry name" value="Fic-like_C"/>
    <property type="match status" value="1"/>
</dbReference>
<dbReference type="HOGENOM" id="CLU_024970_2_0_9"/>
<accession>D3AMK9</accession>
<dbReference type="PANTHER" id="PTHR30595:SF6">
    <property type="entry name" value="SCHLAFEN ALBA-2 DOMAIN-CONTAINING PROTEIN"/>
    <property type="match status" value="1"/>
</dbReference>
<protein>
    <submittedName>
        <fullName evidence="3">Divergent AAA domain protein</fullName>
    </submittedName>
</protein>
<dbReference type="AlphaFoldDB" id="D3AMK9"/>
<feature type="domain" description="Schlafen AlbA-2" evidence="1">
    <location>
        <begin position="14"/>
        <end position="123"/>
    </location>
</feature>
<dbReference type="PANTHER" id="PTHR30595">
    <property type="entry name" value="GLPR-RELATED TRANSCRIPTIONAL REPRESSOR"/>
    <property type="match status" value="1"/>
</dbReference>
<name>D3AMK9_9FIRM</name>
<comment type="caution">
    <text evidence="3">The sequence shown here is derived from an EMBL/GenBank/DDBJ whole genome shotgun (WGS) entry which is preliminary data.</text>
</comment>
<evidence type="ECO:0000259" key="2">
    <source>
        <dbReference type="Pfam" id="PF21247"/>
    </source>
</evidence>
<dbReference type="InterPro" id="IPR038461">
    <property type="entry name" value="Schlafen_AlbA_2_dom_sf"/>
</dbReference>
<dbReference type="Gene3D" id="3.30.565.60">
    <property type="match status" value="1"/>
</dbReference>
<dbReference type="GeneID" id="93151764"/>